<sequence>MDAREHNDVESCDDEESPGAIVSFPFDAAFLNSSSFPSRRQEQRVKAGRAARLFKHCELLANIRPGGFLRGRGPRQSLAKSDRQSGAPAAGRLRAGRRQSYRSFAVRRPATKQMFSATAGRSGGATATEMPPTSGNPSSMISAKPSRRMDARRAMKSSTDMGECDEVERSAAG</sequence>
<protein>
    <submittedName>
        <fullName evidence="2">Uncharacterized protein</fullName>
    </submittedName>
</protein>
<proteinExistence type="predicted"/>
<feature type="region of interest" description="Disordered" evidence="1">
    <location>
        <begin position="65"/>
        <end position="173"/>
    </location>
</feature>
<dbReference type="EMBL" id="CP102775">
    <property type="protein sequence ID" value="UZF90024.1"/>
    <property type="molecule type" value="Genomic_DNA"/>
</dbReference>
<reference evidence="2" key="1">
    <citation type="submission" date="2022-08" db="EMBL/GenBank/DDBJ databases">
        <title>Complete Genome Sequences of 2 Bosea sp. soil isolates.</title>
        <authorList>
            <person name="Alvarez Arevalo M."/>
            <person name="Sterndorff E.B."/>
            <person name="Faurdal D."/>
            <person name="Joergensen T.S."/>
            <person name="Weber T."/>
        </authorList>
    </citation>
    <scope>NUCLEOTIDE SEQUENCE</scope>
    <source>
        <strain evidence="2">NBC_00436</strain>
        <plasmid evidence="2">pNBC436</plasmid>
    </source>
</reference>
<gene>
    <name evidence="2" type="ORF">NWE54_27415</name>
</gene>
<keyword evidence="2" id="KW-0614">Plasmid</keyword>
<dbReference type="AlphaFoldDB" id="A0A9E8A3Y9"/>
<feature type="compositionally biased region" description="Polar residues" evidence="1">
    <location>
        <begin position="131"/>
        <end position="141"/>
    </location>
</feature>
<name>A0A9E8A3Y9_9HYPH</name>
<accession>A0A9E8A3Y9</accession>
<geneLocation type="plasmid" evidence="2">
    <name>pNBC436</name>
</geneLocation>
<organism evidence="2">
    <name type="scientific">Bosea sp. NBC_00436</name>
    <dbReference type="NCBI Taxonomy" id="2969620"/>
    <lineage>
        <taxon>Bacteria</taxon>
        <taxon>Pseudomonadati</taxon>
        <taxon>Pseudomonadota</taxon>
        <taxon>Alphaproteobacteria</taxon>
        <taxon>Hyphomicrobiales</taxon>
        <taxon>Boseaceae</taxon>
        <taxon>Bosea</taxon>
    </lineage>
</organism>
<feature type="compositionally biased region" description="Low complexity" evidence="1">
    <location>
        <begin position="116"/>
        <end position="128"/>
    </location>
</feature>
<feature type="region of interest" description="Disordered" evidence="1">
    <location>
        <begin position="1"/>
        <end position="20"/>
    </location>
</feature>
<evidence type="ECO:0000256" key="1">
    <source>
        <dbReference type="SAM" id="MobiDB-lite"/>
    </source>
</evidence>
<evidence type="ECO:0000313" key="2">
    <source>
        <dbReference type="EMBL" id="UZF90024.1"/>
    </source>
</evidence>